<sequence length="1093" mass="120657">MSLPHIIARKAHSDGHTCLAFSADGTHAFTGGSDCAVRVWKAAEGAEQEPGNATDAEQPVTTLAASDDCWLSGSEDGFVRRYIKDKDELHGNITEEAALAVRCIALNEQGTRLAVTSDNPNAKVIDMEDTLKLTTLHGHRHNVRRASWRPKSSILSTCASDGVIILWDLSGEEPMILHTLDSMIPSVTDSSAPEFLHDCSVIWHPSGEQFYVISRTHDVISISGNGWAQSGKFIDKEVAGTTTALAISPNGAYLATACQSTVYIWTTDKRQVIAKQSGTSGAVITQLVFSPKEHLIAWTDASGNFVRWREPIPSNLPSSVKRISPATTATSKSNSGAPQGVDLFDEDNGLSLDDLESLEELDNPTAGDEGGDGFNIDDADFVIDDVGGYLEDKPATSRGNAHSLVKEMVSITKAQPAFQPGATPFQGNKRYLAYNMLGVIETTRSEQEEYNLVSVDFFDKSARKSYHFNDTHKCHHAYLGERGALFASDTLVLYKPYGSWTTSQNDWTYSLKKADTKVLGICAGGMPPSRSFKNNSDSDLMGFGNIVVATSEGHLIVLSGTGRERRIIALGGDFVTMVAGDEWVLVTYRPGATSIDGSQSLCYKLYHFDDLSVRQRDELPVPKGHTLKWVGITQEGAPVIFDSSGLVHLVVKHRVPHHATWVCILDTNLLERRAGKDESYWPIGITGNTFMCLILKGRQEHPGFPRPLVQELPLRMPFNTQNEKEEEIERELLFKELAMESLDGDELATDDILSKERAIDKELVVLIQGACKEDNINRAVELTKLLHNLQTFDIVAKIADFYHLVGFKDKVMVLKRIRENSEDRFEAAREKRRRWNKIDSRPQRLPDVDSNGSISRPKAFQDFGPPPAIYRPGLTRATPSVEGTKFSSSTSEPPSEDTWSDPLAPSTNASSSEKRKRIDFEDVEMESQSDIGIPMPPPKQSKFNRLSRCYSMNTYASRPETNPFARKPAAETNKNPFARKAGNKTILQSESFFEKVDAAETTPAKAKKRINKEKDKPSEKKEAPRQQTLFGLFGANQNGGDKKGSTKRKTGLTPPPDEPESQVSDITMADASQIETQPDADGWEETQLIDDEL</sequence>
<evidence type="ECO:0000259" key="9">
    <source>
        <dbReference type="Pfam" id="PF24817"/>
    </source>
</evidence>
<comment type="subcellular location">
    <subcellularLocation>
        <location evidence="1">Nucleus</location>
    </subcellularLocation>
</comment>
<reference evidence="10" key="2">
    <citation type="journal article" date="2023" name="Proc. Natl. Acad. Sci. U.S.A.">
        <title>A global phylogenomic analysis of the shiitake genus Lentinula.</title>
        <authorList>
            <person name="Sierra-Patev S."/>
            <person name="Min B."/>
            <person name="Naranjo-Ortiz M."/>
            <person name="Looney B."/>
            <person name="Konkel Z."/>
            <person name="Slot J.C."/>
            <person name="Sakamoto Y."/>
            <person name="Steenwyk J.L."/>
            <person name="Rokas A."/>
            <person name="Carro J."/>
            <person name="Camarero S."/>
            <person name="Ferreira P."/>
            <person name="Molpeceres G."/>
            <person name="Ruiz-Duenas F.J."/>
            <person name="Serrano A."/>
            <person name="Henrissat B."/>
            <person name="Drula E."/>
            <person name="Hughes K.W."/>
            <person name="Mata J.L."/>
            <person name="Ishikawa N.K."/>
            <person name="Vargas-Isla R."/>
            <person name="Ushijima S."/>
            <person name="Smith C.A."/>
            <person name="Donoghue J."/>
            <person name="Ahrendt S."/>
            <person name="Andreopoulos W."/>
            <person name="He G."/>
            <person name="LaButti K."/>
            <person name="Lipzen A."/>
            <person name="Ng V."/>
            <person name="Riley R."/>
            <person name="Sandor L."/>
            <person name="Barry K."/>
            <person name="Martinez A.T."/>
            <person name="Xiao Y."/>
            <person name="Gibbons J.G."/>
            <person name="Terashima K."/>
            <person name="Grigoriev I.V."/>
            <person name="Hibbett D."/>
        </authorList>
    </citation>
    <scope>NUCLEOTIDE SEQUENCE</scope>
    <source>
        <strain evidence="10">Sp2 HRB7682 ss15</strain>
    </source>
</reference>
<evidence type="ECO:0000259" key="8">
    <source>
        <dbReference type="Pfam" id="PF20946"/>
    </source>
</evidence>
<dbReference type="GO" id="GO:0043596">
    <property type="term" value="C:nuclear replication fork"/>
    <property type="evidence" value="ECO:0007669"/>
    <property type="project" value="TreeGrafter"/>
</dbReference>
<gene>
    <name evidence="10" type="ORF">C8J55DRAFT_570084</name>
</gene>
<dbReference type="PROSITE" id="PS00678">
    <property type="entry name" value="WD_REPEATS_1"/>
    <property type="match status" value="1"/>
</dbReference>
<evidence type="ECO:0000256" key="2">
    <source>
        <dbReference type="ARBA" id="ARBA00022574"/>
    </source>
</evidence>
<keyword evidence="2 5" id="KW-0853">WD repeat</keyword>
<feature type="compositionally biased region" description="Acidic residues" evidence="6">
    <location>
        <begin position="1081"/>
        <end position="1093"/>
    </location>
</feature>
<evidence type="ECO:0008006" key="12">
    <source>
        <dbReference type="Google" id="ProtNLM"/>
    </source>
</evidence>
<dbReference type="InterPro" id="IPR019775">
    <property type="entry name" value="WD40_repeat_CS"/>
</dbReference>
<accession>A0A9W9DSN7</accession>
<dbReference type="AlphaFoldDB" id="A0A9W9DSN7"/>
<protein>
    <recommendedName>
        <fullName evidence="12">Minichromosome loss protein Mcl1 middle region domain-containing protein</fullName>
    </recommendedName>
</protein>
<evidence type="ECO:0000313" key="11">
    <source>
        <dbReference type="Proteomes" id="UP001150238"/>
    </source>
</evidence>
<evidence type="ECO:0000256" key="4">
    <source>
        <dbReference type="ARBA" id="ARBA00023242"/>
    </source>
</evidence>
<evidence type="ECO:0000259" key="7">
    <source>
        <dbReference type="Pfam" id="PF12341"/>
    </source>
</evidence>
<evidence type="ECO:0000256" key="6">
    <source>
        <dbReference type="SAM" id="MobiDB-lite"/>
    </source>
</evidence>
<proteinExistence type="predicted"/>
<dbReference type="SMART" id="SM00320">
    <property type="entry name" value="WD40"/>
    <property type="match status" value="6"/>
</dbReference>
<dbReference type="GO" id="GO:0000278">
    <property type="term" value="P:mitotic cell cycle"/>
    <property type="evidence" value="ECO:0007669"/>
    <property type="project" value="TreeGrafter"/>
</dbReference>
<dbReference type="InterPro" id="IPR001680">
    <property type="entry name" value="WD40_rpt"/>
</dbReference>
<dbReference type="InterPro" id="IPR022100">
    <property type="entry name" value="WDHD1/CFT4_beta-prop_2nd"/>
</dbReference>
<dbReference type="Pfam" id="PF20946">
    <property type="entry name" value="Ctf4_C"/>
    <property type="match status" value="1"/>
</dbReference>
<dbReference type="InterPro" id="IPR057646">
    <property type="entry name" value="WD40_WDHD1_1st"/>
</dbReference>
<evidence type="ECO:0000256" key="5">
    <source>
        <dbReference type="PROSITE-ProRule" id="PRU00221"/>
    </source>
</evidence>
<feature type="region of interest" description="Disordered" evidence="6">
    <location>
        <begin position="956"/>
        <end position="1093"/>
    </location>
</feature>
<evidence type="ECO:0000256" key="1">
    <source>
        <dbReference type="ARBA" id="ARBA00004123"/>
    </source>
</evidence>
<organism evidence="10 11">
    <name type="scientific">Lentinula lateritia</name>
    <dbReference type="NCBI Taxonomy" id="40482"/>
    <lineage>
        <taxon>Eukaryota</taxon>
        <taxon>Fungi</taxon>
        <taxon>Dikarya</taxon>
        <taxon>Basidiomycota</taxon>
        <taxon>Agaricomycotina</taxon>
        <taxon>Agaricomycetes</taxon>
        <taxon>Agaricomycetidae</taxon>
        <taxon>Agaricales</taxon>
        <taxon>Marasmiineae</taxon>
        <taxon>Omphalotaceae</taxon>
        <taxon>Lentinula</taxon>
    </lineage>
</organism>
<dbReference type="Proteomes" id="UP001150238">
    <property type="component" value="Unassembled WGS sequence"/>
</dbReference>
<feature type="region of interest" description="Disordered" evidence="6">
    <location>
        <begin position="837"/>
        <end position="943"/>
    </location>
</feature>
<reference evidence="10" key="1">
    <citation type="submission" date="2022-08" db="EMBL/GenBank/DDBJ databases">
        <authorList>
            <consortium name="DOE Joint Genome Institute"/>
            <person name="Min B."/>
            <person name="Riley R."/>
            <person name="Sierra-Patev S."/>
            <person name="Naranjo-Ortiz M."/>
            <person name="Looney B."/>
            <person name="Konkel Z."/>
            <person name="Slot J.C."/>
            <person name="Sakamoto Y."/>
            <person name="Steenwyk J.L."/>
            <person name="Rokas A."/>
            <person name="Carro J."/>
            <person name="Camarero S."/>
            <person name="Ferreira P."/>
            <person name="Molpeceres G."/>
            <person name="Ruiz-Duenas F.J."/>
            <person name="Serrano A."/>
            <person name="Henrissat B."/>
            <person name="Drula E."/>
            <person name="Hughes K.W."/>
            <person name="Mata J.L."/>
            <person name="Ishikawa N.K."/>
            <person name="Vargas-Isla R."/>
            <person name="Ushijima S."/>
            <person name="Smith C.A."/>
            <person name="Ahrendt S."/>
            <person name="Andreopoulos W."/>
            <person name="He G."/>
            <person name="Labutti K."/>
            <person name="Lipzen A."/>
            <person name="Ng V."/>
            <person name="Sandor L."/>
            <person name="Barry K."/>
            <person name="Martinez A.T."/>
            <person name="Xiao Y."/>
            <person name="Gibbons J.G."/>
            <person name="Terashima K."/>
            <person name="Hibbett D.S."/>
            <person name="Grigoriev I.V."/>
        </authorList>
    </citation>
    <scope>NUCLEOTIDE SEQUENCE</scope>
    <source>
        <strain evidence="10">Sp2 HRB7682 ss15</strain>
    </source>
</reference>
<dbReference type="Gene3D" id="2.130.10.10">
    <property type="entry name" value="YVTN repeat-like/Quinoprotein amine dehydrogenase"/>
    <property type="match status" value="2"/>
</dbReference>
<feature type="compositionally biased region" description="Polar residues" evidence="6">
    <location>
        <begin position="1025"/>
        <end position="1039"/>
    </location>
</feature>
<feature type="compositionally biased region" description="Basic and acidic residues" evidence="6">
    <location>
        <begin position="1012"/>
        <end position="1024"/>
    </location>
</feature>
<feature type="compositionally biased region" description="Polar residues" evidence="6">
    <location>
        <begin position="325"/>
        <end position="337"/>
    </location>
</feature>
<dbReference type="GO" id="GO:0006281">
    <property type="term" value="P:DNA repair"/>
    <property type="evidence" value="ECO:0007669"/>
    <property type="project" value="TreeGrafter"/>
</dbReference>
<dbReference type="InterPro" id="IPR015943">
    <property type="entry name" value="WD40/YVTN_repeat-like_dom_sf"/>
</dbReference>
<comment type="caution">
    <text evidence="10">The sequence shown here is derived from an EMBL/GenBank/DDBJ whole genome shotgun (WGS) entry which is preliminary data.</text>
</comment>
<dbReference type="InterPro" id="IPR048591">
    <property type="entry name" value="WDHD1/CFT4_hel"/>
</dbReference>
<keyword evidence="4" id="KW-0539">Nucleus</keyword>
<dbReference type="GO" id="GO:0003682">
    <property type="term" value="F:chromatin binding"/>
    <property type="evidence" value="ECO:0007669"/>
    <property type="project" value="TreeGrafter"/>
</dbReference>
<dbReference type="PANTHER" id="PTHR19932:SF10">
    <property type="entry name" value="WD REPEAT AND HMG-BOX DNA-BINDING PROTEIN 1"/>
    <property type="match status" value="1"/>
</dbReference>
<keyword evidence="3" id="KW-0677">Repeat</keyword>
<dbReference type="SUPFAM" id="SSF50978">
    <property type="entry name" value="WD40 repeat-like"/>
    <property type="match status" value="1"/>
</dbReference>
<dbReference type="GO" id="GO:0006261">
    <property type="term" value="P:DNA-templated DNA replication"/>
    <property type="evidence" value="ECO:0007669"/>
    <property type="project" value="TreeGrafter"/>
</dbReference>
<dbReference type="Pfam" id="PF12341">
    <property type="entry name" value="Mcl1_mid"/>
    <property type="match status" value="1"/>
</dbReference>
<evidence type="ECO:0000256" key="3">
    <source>
        <dbReference type="ARBA" id="ARBA00022737"/>
    </source>
</evidence>
<feature type="repeat" description="WD" evidence="5">
    <location>
        <begin position="9"/>
        <end position="50"/>
    </location>
</feature>
<dbReference type="PROSITE" id="PS50082">
    <property type="entry name" value="WD_REPEATS_2"/>
    <property type="match status" value="2"/>
</dbReference>
<dbReference type="Pfam" id="PF24817">
    <property type="entry name" value="WD40_WDHD1_1st"/>
    <property type="match status" value="1"/>
</dbReference>
<feature type="domain" description="WDHD1/CFT4 second beta-propeller" evidence="7">
    <location>
        <begin position="417"/>
        <end position="717"/>
    </location>
</feature>
<dbReference type="EMBL" id="JANVFS010000011">
    <property type="protein sequence ID" value="KAJ4484678.1"/>
    <property type="molecule type" value="Genomic_DNA"/>
</dbReference>
<feature type="repeat" description="WD" evidence="5">
    <location>
        <begin position="136"/>
        <end position="177"/>
    </location>
</feature>
<dbReference type="InterPro" id="IPR036322">
    <property type="entry name" value="WD40_repeat_dom_sf"/>
</dbReference>
<feature type="compositionally biased region" description="Basic and acidic residues" evidence="6">
    <location>
        <begin position="837"/>
        <end position="847"/>
    </location>
</feature>
<feature type="domain" description="WDHD1/CFT4 helical bundle" evidence="8">
    <location>
        <begin position="723"/>
        <end position="817"/>
    </location>
</feature>
<evidence type="ECO:0000313" key="10">
    <source>
        <dbReference type="EMBL" id="KAJ4484678.1"/>
    </source>
</evidence>
<name>A0A9W9DSN7_9AGAR</name>
<dbReference type="PANTHER" id="PTHR19932">
    <property type="entry name" value="WD REPEAT AND HMG-BOX DNA BINDING PROTEIN"/>
    <property type="match status" value="1"/>
</dbReference>
<dbReference type="PROSITE" id="PS50294">
    <property type="entry name" value="WD_REPEATS_REGION"/>
    <property type="match status" value="2"/>
</dbReference>
<feature type="domain" description="WDHD1 first WD40" evidence="9">
    <location>
        <begin position="9"/>
        <end position="305"/>
    </location>
</feature>
<feature type="region of interest" description="Disordered" evidence="6">
    <location>
        <begin position="319"/>
        <end position="346"/>
    </location>
</feature>